<dbReference type="GO" id="GO:0004534">
    <property type="term" value="F:5'-3' RNA exonuclease activity"/>
    <property type="evidence" value="ECO:0007669"/>
    <property type="project" value="TreeGrafter"/>
</dbReference>
<dbReference type="AlphaFoldDB" id="A0AAJ1IE62"/>
<dbReference type="EMBL" id="JAQQAL010000029">
    <property type="protein sequence ID" value="MDC7227635.1"/>
    <property type="molecule type" value="Genomic_DNA"/>
</dbReference>
<evidence type="ECO:0000259" key="1">
    <source>
        <dbReference type="SMART" id="SM00481"/>
    </source>
</evidence>
<accession>A0AAJ1IE62</accession>
<dbReference type="InterPro" id="IPR004013">
    <property type="entry name" value="PHP_dom"/>
</dbReference>
<gene>
    <name evidence="2" type="ORF">PQJ61_12795</name>
</gene>
<evidence type="ECO:0000313" key="3">
    <source>
        <dbReference type="Proteomes" id="UP001221217"/>
    </source>
</evidence>
<feature type="domain" description="Polymerase/histidinol phosphatase N-terminal" evidence="1">
    <location>
        <begin position="35"/>
        <end position="100"/>
    </location>
</feature>
<dbReference type="SMART" id="SM00481">
    <property type="entry name" value="POLIIIAc"/>
    <property type="match status" value="1"/>
</dbReference>
<name>A0AAJ1IE62_9SPIO</name>
<dbReference type="InterPro" id="IPR003141">
    <property type="entry name" value="Pol/His_phosphatase_N"/>
</dbReference>
<reference evidence="2 3" key="1">
    <citation type="submission" date="2022-12" db="EMBL/GenBank/DDBJ databases">
        <title>Metagenome assembled genome from gulf of manar.</title>
        <authorList>
            <person name="Kohli P."/>
            <person name="Pk S."/>
            <person name="Venkata Ramana C."/>
            <person name="Sasikala C."/>
        </authorList>
    </citation>
    <scope>NUCLEOTIDE SEQUENCE [LARGE SCALE GENOMIC DNA]</scope>
    <source>
        <strain evidence="2">JB008</strain>
    </source>
</reference>
<evidence type="ECO:0000313" key="2">
    <source>
        <dbReference type="EMBL" id="MDC7227635.1"/>
    </source>
</evidence>
<dbReference type="Gene3D" id="3.20.20.140">
    <property type="entry name" value="Metal-dependent hydrolases"/>
    <property type="match status" value="1"/>
</dbReference>
<dbReference type="SUPFAM" id="SSF89550">
    <property type="entry name" value="PHP domain-like"/>
    <property type="match status" value="1"/>
</dbReference>
<dbReference type="InterPro" id="IPR052018">
    <property type="entry name" value="PHP_domain"/>
</dbReference>
<dbReference type="InterPro" id="IPR016195">
    <property type="entry name" value="Pol/histidinol_Pase-like"/>
</dbReference>
<dbReference type="PANTHER" id="PTHR42924:SF3">
    <property type="entry name" value="POLYMERASE_HISTIDINOL PHOSPHATASE N-TERMINAL DOMAIN-CONTAINING PROTEIN"/>
    <property type="match status" value="1"/>
</dbReference>
<protein>
    <submittedName>
        <fullName evidence="2">PHP domain-containing protein</fullName>
    </submittedName>
</protein>
<dbReference type="Pfam" id="PF02811">
    <property type="entry name" value="PHP"/>
    <property type="match status" value="1"/>
</dbReference>
<dbReference type="Proteomes" id="UP001221217">
    <property type="component" value="Unassembled WGS sequence"/>
</dbReference>
<comment type="caution">
    <text evidence="2">The sequence shown here is derived from an EMBL/GenBank/DDBJ whole genome shotgun (WGS) entry which is preliminary data.</text>
</comment>
<sequence length="438" mass="48425">MNNRLHDKSSRLAWLNAEFRNALKNGELPTRSEEVNNHVHSCYSFSPYNPSMIAYRAWQAGLQAVGIMDHDSFAGAAELVEACKILGLGSTCGIELRVNAEGTGMNGRSLNNPGSSGIFYMAIHGIPLREHERVADFLKPIQAARNERNRRQVEKLNGIISSYGVSAIDFENDVFNYSEAASGGSITERHILYALAVKLTEYFGRGTALVDGLRGKFALNIPSGVEKNLTDADNPHYLYDLLGFLKSCFQPRFFIQPNTDECINVKKAVDFACSVGAIPAYAYLGDVDESPTGDKAAEKFEDDFLDELMVELKKMGFLAVTFMPPRNSLEQLQRVMNLCEEHGFMQISGVDINSSRQSFSCPEVLLPEFKHLNKSTWALIAHEKIENELPGAGLFSRASIAPDGLDLKGRIDYFAGLGVDLDLHRLNVAEVISQGEDE</sequence>
<organism evidence="2 3">
    <name type="scientific">Candidatus Thalassospirochaeta sargassi</name>
    <dbReference type="NCBI Taxonomy" id="3119039"/>
    <lineage>
        <taxon>Bacteria</taxon>
        <taxon>Pseudomonadati</taxon>
        <taxon>Spirochaetota</taxon>
        <taxon>Spirochaetia</taxon>
        <taxon>Spirochaetales</taxon>
        <taxon>Spirochaetaceae</taxon>
        <taxon>Candidatus Thalassospirochaeta</taxon>
    </lineage>
</organism>
<proteinExistence type="predicted"/>
<dbReference type="PANTHER" id="PTHR42924">
    <property type="entry name" value="EXONUCLEASE"/>
    <property type="match status" value="1"/>
</dbReference>
<dbReference type="GO" id="GO:0035312">
    <property type="term" value="F:5'-3' DNA exonuclease activity"/>
    <property type="evidence" value="ECO:0007669"/>
    <property type="project" value="TreeGrafter"/>
</dbReference>